<organism evidence="2 3">
    <name type="scientific">Populus tomentosa</name>
    <name type="common">Chinese white poplar</name>
    <dbReference type="NCBI Taxonomy" id="118781"/>
    <lineage>
        <taxon>Eukaryota</taxon>
        <taxon>Viridiplantae</taxon>
        <taxon>Streptophyta</taxon>
        <taxon>Embryophyta</taxon>
        <taxon>Tracheophyta</taxon>
        <taxon>Spermatophyta</taxon>
        <taxon>Magnoliopsida</taxon>
        <taxon>eudicotyledons</taxon>
        <taxon>Gunneridae</taxon>
        <taxon>Pentapetalae</taxon>
        <taxon>rosids</taxon>
        <taxon>fabids</taxon>
        <taxon>Malpighiales</taxon>
        <taxon>Salicaceae</taxon>
        <taxon>Saliceae</taxon>
        <taxon>Populus</taxon>
    </lineage>
</organism>
<keyword evidence="3" id="KW-1185">Reference proteome</keyword>
<dbReference type="OrthoDB" id="64767at2759"/>
<gene>
    <name evidence="2" type="ORF">POTOM_030505</name>
</gene>
<reference evidence="2" key="1">
    <citation type="journal article" date="2020" name="bioRxiv">
        <title>Hybrid origin of Populus tomentosa Carr. identified through genome sequencing and phylogenomic analysis.</title>
        <authorList>
            <person name="An X."/>
            <person name="Gao K."/>
            <person name="Chen Z."/>
            <person name="Li J."/>
            <person name="Yang X."/>
            <person name="Yang X."/>
            <person name="Zhou J."/>
            <person name="Guo T."/>
            <person name="Zhao T."/>
            <person name="Huang S."/>
            <person name="Miao D."/>
            <person name="Khan W.U."/>
            <person name="Rao P."/>
            <person name="Ye M."/>
            <person name="Lei B."/>
            <person name="Liao W."/>
            <person name="Wang J."/>
            <person name="Ji L."/>
            <person name="Li Y."/>
            <person name="Guo B."/>
            <person name="Mustafa N.S."/>
            <person name="Li S."/>
            <person name="Yun Q."/>
            <person name="Keller S.R."/>
            <person name="Mao J."/>
            <person name="Zhang R."/>
            <person name="Strauss S.H."/>
        </authorList>
    </citation>
    <scope>NUCLEOTIDE SEQUENCE</scope>
    <source>
        <strain evidence="2">GM15</strain>
        <tissue evidence="2">Leaf</tissue>
    </source>
</reference>
<name>A0A8X7Z8U4_POPTO</name>
<dbReference type="AlphaFoldDB" id="A0A8X7Z8U4"/>
<dbReference type="Pfam" id="PF08148">
    <property type="entry name" value="DSHCT"/>
    <property type="match status" value="1"/>
</dbReference>
<dbReference type="InterPro" id="IPR057416">
    <property type="entry name" value="SH3_ISE2"/>
</dbReference>
<dbReference type="SMART" id="SM01142">
    <property type="entry name" value="DSHCT"/>
    <property type="match status" value="1"/>
</dbReference>
<dbReference type="InterPro" id="IPR012961">
    <property type="entry name" value="Ski2/MTR4_C"/>
</dbReference>
<evidence type="ECO:0000313" key="3">
    <source>
        <dbReference type="Proteomes" id="UP000886885"/>
    </source>
</evidence>
<proteinExistence type="predicted"/>
<accession>A0A8X7Z8U4</accession>
<dbReference type="EMBL" id="JAAWWB010000015">
    <property type="protein sequence ID" value="KAG6766423.1"/>
    <property type="molecule type" value="Genomic_DNA"/>
</dbReference>
<comment type="caution">
    <text evidence="2">The sequence shown here is derived from an EMBL/GenBank/DDBJ whole genome shotgun (WGS) entry which is preliminary data.</text>
</comment>
<protein>
    <recommendedName>
        <fullName evidence="1">ATP-dependent RNA helicase Ski2/MTR4 C-terminal domain-containing protein</fullName>
    </recommendedName>
</protein>
<feature type="domain" description="ATP-dependent RNA helicase Ski2/MTR4 C-terminal" evidence="1">
    <location>
        <begin position="163"/>
        <end position="284"/>
    </location>
</feature>
<evidence type="ECO:0000313" key="2">
    <source>
        <dbReference type="EMBL" id="KAG6766423.1"/>
    </source>
</evidence>
<dbReference type="Proteomes" id="UP000886885">
    <property type="component" value="Chromosome 8A"/>
</dbReference>
<dbReference type="Pfam" id="PF25446">
    <property type="entry name" value="SH3_ISE2"/>
    <property type="match status" value="2"/>
</dbReference>
<sequence>MSVRRVRLKRFGARYPDAFRETAVKGLLRGVAAHHAGCHSCHLVSQQEEWCEGYCKLLFAGLEPLVSQFTASYGMVLYLLADSEGVEHSLPAVYLGIAGSTDGSKLKNMVSANDSSAQTAASSLTTGLPNVTVAVGVDLPREVMQVLLDREEKRWEKLFDSELGGLWCVEGSLETLSWMKCYICQKLTMNAVLNEHRSNLSQLQEKHGVEIPFCLGSQFSGTVEAWDAGLNLEGNDDGDLARHLRRTIDLLAQIPKLPDIDPMLQNTAKTASNIMDCPPISELTR</sequence>
<evidence type="ECO:0000259" key="1">
    <source>
        <dbReference type="SMART" id="SM01142"/>
    </source>
</evidence>